<evidence type="ECO:0000259" key="6">
    <source>
        <dbReference type="SMART" id="SM00738"/>
    </source>
</evidence>
<keyword evidence="4 5" id="KW-0804">Transcription</keyword>
<dbReference type="GO" id="GO:0006354">
    <property type="term" value="P:DNA-templated transcription elongation"/>
    <property type="evidence" value="ECO:0007669"/>
    <property type="project" value="UniProtKB-UniRule"/>
</dbReference>
<dbReference type="SMART" id="SM00738">
    <property type="entry name" value="NGN"/>
    <property type="match status" value="1"/>
</dbReference>
<evidence type="ECO:0000256" key="4">
    <source>
        <dbReference type="ARBA" id="ARBA00023163"/>
    </source>
</evidence>
<accession>A0A0E3ZBH7</accession>
<feature type="domain" description="KOW" evidence="7">
    <location>
        <begin position="138"/>
        <end position="165"/>
    </location>
</feature>
<dbReference type="PANTHER" id="PTHR30265">
    <property type="entry name" value="RHO-INTERACTING TRANSCRIPTION TERMINATION FACTOR NUSG"/>
    <property type="match status" value="1"/>
</dbReference>
<name>A0A0E3ZBH7_9FUSO</name>
<gene>
    <name evidence="5" type="primary">nusG</name>
    <name evidence="8" type="ORF">VC03_03055</name>
</gene>
<organism evidence="8 9">
    <name type="scientific">Sneathia vaginalis</name>
    <dbReference type="NCBI Taxonomy" id="187101"/>
    <lineage>
        <taxon>Bacteria</taxon>
        <taxon>Fusobacteriati</taxon>
        <taxon>Fusobacteriota</taxon>
        <taxon>Fusobacteriia</taxon>
        <taxon>Fusobacteriales</taxon>
        <taxon>Leptotrichiaceae</taxon>
        <taxon>Sneathia</taxon>
    </lineage>
</organism>
<dbReference type="AlphaFoldDB" id="A0A0E3ZBH7"/>
<dbReference type="GO" id="GO:0032784">
    <property type="term" value="P:regulation of DNA-templated transcription elongation"/>
    <property type="evidence" value="ECO:0007669"/>
    <property type="project" value="InterPro"/>
</dbReference>
<protein>
    <recommendedName>
        <fullName evidence="5">Transcription termination/antitermination protein NusG</fullName>
    </recommendedName>
</protein>
<dbReference type="KEGG" id="sns:VC03_03055"/>
<evidence type="ECO:0000259" key="7">
    <source>
        <dbReference type="SMART" id="SM00739"/>
    </source>
</evidence>
<dbReference type="Gene3D" id="3.30.70.940">
    <property type="entry name" value="NusG, N-terminal domain"/>
    <property type="match status" value="1"/>
</dbReference>
<dbReference type="Proteomes" id="UP000033103">
    <property type="component" value="Chromosome"/>
</dbReference>
<sequence length="189" mass="21939">MKCENKWYLIHTYSGYEKKVRDDLKNRVKSLDMLDRVFRIFVPEEEVEEEKRGKRVITYRKLFPSYVMVEMKTTLEETENSLNYHVDSEAWYAVRNTNGVTGFVGVGSDPIPMSDEEVERIMKMVKTTVVKASEKLEKLKVGDVVDIIDGDYLGNTGTILEIYKDKEEVMVSTLNEKAKPILKVDQIKK</sequence>
<dbReference type="Pfam" id="PF02357">
    <property type="entry name" value="NusG"/>
    <property type="match status" value="1"/>
</dbReference>
<dbReference type="InterPro" id="IPR036735">
    <property type="entry name" value="NGN_dom_sf"/>
</dbReference>
<dbReference type="InterPro" id="IPR047050">
    <property type="entry name" value="NGN"/>
</dbReference>
<dbReference type="InterPro" id="IPR006645">
    <property type="entry name" value="NGN-like_dom"/>
</dbReference>
<dbReference type="Gene3D" id="2.30.30.30">
    <property type="match status" value="1"/>
</dbReference>
<dbReference type="STRING" id="187101.VC03_03055"/>
<keyword evidence="1 5" id="KW-0806">Transcription termination</keyword>
<dbReference type="OrthoDB" id="9809075at2"/>
<dbReference type="SUPFAM" id="SSF82679">
    <property type="entry name" value="N-utilization substance G protein NusG, N-terminal domain"/>
    <property type="match status" value="1"/>
</dbReference>
<evidence type="ECO:0000256" key="2">
    <source>
        <dbReference type="ARBA" id="ARBA00022814"/>
    </source>
</evidence>
<evidence type="ECO:0000256" key="5">
    <source>
        <dbReference type="HAMAP-Rule" id="MF_00948"/>
    </source>
</evidence>
<reference evidence="8 9" key="1">
    <citation type="journal article" date="2012" name="BMC Genomics">
        <title>Genomic sequence analysis and characterization of Sneathia amnii sp. nov.</title>
        <authorList>
            <consortium name="Vaginal Microbiome Consortium (additional members)"/>
            <person name="Harwich M.D.Jr."/>
            <person name="Serrano M.G."/>
            <person name="Fettweis J.M."/>
            <person name="Alves J.M."/>
            <person name="Reimers M.A."/>
            <person name="Buck G.A."/>
            <person name="Jefferson K.K."/>
        </authorList>
    </citation>
    <scope>NUCLEOTIDE SEQUENCE [LARGE SCALE GENOMIC DNA]</scope>
    <source>
        <strain evidence="8 9">SN35</strain>
    </source>
</reference>
<keyword evidence="3 5" id="KW-0805">Transcription regulation</keyword>
<dbReference type="HAMAP" id="MF_00948">
    <property type="entry name" value="NusG"/>
    <property type="match status" value="1"/>
</dbReference>
<dbReference type="GO" id="GO:0031564">
    <property type="term" value="P:transcription antitermination"/>
    <property type="evidence" value="ECO:0007669"/>
    <property type="project" value="UniProtKB-UniRule"/>
</dbReference>
<dbReference type="SMART" id="SM00739">
    <property type="entry name" value="KOW"/>
    <property type="match status" value="1"/>
</dbReference>
<dbReference type="EMBL" id="CP011280">
    <property type="protein sequence ID" value="AKC95506.1"/>
    <property type="molecule type" value="Genomic_DNA"/>
</dbReference>
<proteinExistence type="inferred from homology"/>
<keyword evidence="9" id="KW-1185">Reference proteome</keyword>
<dbReference type="RefSeq" id="WP_046328612.1">
    <property type="nucleotide sequence ID" value="NZ_CAUPIC010000014.1"/>
</dbReference>
<dbReference type="SUPFAM" id="SSF50104">
    <property type="entry name" value="Translation proteins SH3-like domain"/>
    <property type="match status" value="1"/>
</dbReference>
<dbReference type="PANTHER" id="PTHR30265:SF2">
    <property type="entry name" value="TRANSCRIPTION TERMINATION_ANTITERMINATION PROTEIN NUSG"/>
    <property type="match status" value="1"/>
</dbReference>
<dbReference type="PATRIC" id="fig|1069640.6.peg.596"/>
<feature type="domain" description="NusG-like N-terminal" evidence="6">
    <location>
        <begin position="4"/>
        <end position="125"/>
    </location>
</feature>
<dbReference type="InterPro" id="IPR014722">
    <property type="entry name" value="Rib_uL2_dom2"/>
</dbReference>
<evidence type="ECO:0000313" key="9">
    <source>
        <dbReference type="Proteomes" id="UP000033103"/>
    </source>
</evidence>
<comment type="similarity">
    <text evidence="5">Belongs to the NusG family.</text>
</comment>
<dbReference type="HOGENOM" id="CLU_067287_1_1_0"/>
<evidence type="ECO:0000256" key="1">
    <source>
        <dbReference type="ARBA" id="ARBA00022472"/>
    </source>
</evidence>
<dbReference type="InterPro" id="IPR001062">
    <property type="entry name" value="Transcrpt_antiterm_NusG"/>
</dbReference>
<dbReference type="InterPro" id="IPR043425">
    <property type="entry name" value="NusG-like"/>
</dbReference>
<dbReference type="Pfam" id="PF00467">
    <property type="entry name" value="KOW"/>
    <property type="match status" value="1"/>
</dbReference>
<dbReference type="CDD" id="cd09891">
    <property type="entry name" value="NGN_Bact_1"/>
    <property type="match status" value="1"/>
</dbReference>
<keyword evidence="2 5" id="KW-0889">Transcription antitermination</keyword>
<dbReference type="InterPro" id="IPR008991">
    <property type="entry name" value="Translation_prot_SH3-like_sf"/>
</dbReference>
<evidence type="ECO:0000313" key="8">
    <source>
        <dbReference type="EMBL" id="AKC95506.1"/>
    </source>
</evidence>
<comment type="function">
    <text evidence="5">Participates in transcription elongation, termination and antitermination.</text>
</comment>
<dbReference type="GO" id="GO:0006353">
    <property type="term" value="P:DNA-templated transcription termination"/>
    <property type="evidence" value="ECO:0007669"/>
    <property type="project" value="UniProtKB-UniRule"/>
</dbReference>
<evidence type="ECO:0000256" key="3">
    <source>
        <dbReference type="ARBA" id="ARBA00023015"/>
    </source>
</evidence>
<dbReference type="GO" id="GO:0005829">
    <property type="term" value="C:cytosol"/>
    <property type="evidence" value="ECO:0007669"/>
    <property type="project" value="TreeGrafter"/>
</dbReference>
<dbReference type="InterPro" id="IPR005824">
    <property type="entry name" value="KOW"/>
</dbReference>